<feature type="domain" description="RNA polymerase sigma factor 70 region 4 type 2" evidence="6">
    <location>
        <begin position="125"/>
        <end position="173"/>
    </location>
</feature>
<evidence type="ECO:0000256" key="4">
    <source>
        <dbReference type="ARBA" id="ARBA00023163"/>
    </source>
</evidence>
<evidence type="ECO:0000259" key="5">
    <source>
        <dbReference type="Pfam" id="PF04542"/>
    </source>
</evidence>
<dbReference type="GO" id="GO:0003677">
    <property type="term" value="F:DNA binding"/>
    <property type="evidence" value="ECO:0007669"/>
    <property type="project" value="InterPro"/>
</dbReference>
<dbReference type="InterPro" id="IPR013325">
    <property type="entry name" value="RNA_pol_sigma_r2"/>
</dbReference>
<keyword evidence="4" id="KW-0804">Transcription</keyword>
<dbReference type="InterPro" id="IPR036388">
    <property type="entry name" value="WH-like_DNA-bd_sf"/>
</dbReference>
<dbReference type="InterPro" id="IPR014327">
    <property type="entry name" value="RNA_pol_sigma70_bacteroid"/>
</dbReference>
<dbReference type="GO" id="GO:0016987">
    <property type="term" value="F:sigma factor activity"/>
    <property type="evidence" value="ECO:0007669"/>
    <property type="project" value="UniProtKB-KW"/>
</dbReference>
<dbReference type="EMBL" id="SACK01000002">
    <property type="protein sequence ID" value="RVU01213.1"/>
    <property type="molecule type" value="Genomic_DNA"/>
</dbReference>
<dbReference type="InterPro" id="IPR013324">
    <property type="entry name" value="RNA_pol_sigma_r3/r4-like"/>
</dbReference>
<organism evidence="7 8">
    <name type="scientific">Mucilaginibacter limnophilus</name>
    <dbReference type="NCBI Taxonomy" id="1932778"/>
    <lineage>
        <taxon>Bacteria</taxon>
        <taxon>Pseudomonadati</taxon>
        <taxon>Bacteroidota</taxon>
        <taxon>Sphingobacteriia</taxon>
        <taxon>Sphingobacteriales</taxon>
        <taxon>Sphingobacteriaceae</taxon>
        <taxon>Mucilaginibacter</taxon>
    </lineage>
</organism>
<dbReference type="NCBIfam" id="TIGR02937">
    <property type="entry name" value="sigma70-ECF"/>
    <property type="match status" value="1"/>
</dbReference>
<reference evidence="7 8" key="1">
    <citation type="submission" date="2019-01" db="EMBL/GenBank/DDBJ databases">
        <authorList>
            <person name="Chen W.-M."/>
        </authorList>
    </citation>
    <scope>NUCLEOTIDE SEQUENCE [LARGE SCALE GENOMIC DNA]</scope>
    <source>
        <strain evidence="7 8">YBJ-36</strain>
    </source>
</reference>
<evidence type="ECO:0000313" key="7">
    <source>
        <dbReference type="EMBL" id="RVU01213.1"/>
    </source>
</evidence>
<dbReference type="CDD" id="cd06171">
    <property type="entry name" value="Sigma70_r4"/>
    <property type="match status" value="1"/>
</dbReference>
<dbReference type="Pfam" id="PF08281">
    <property type="entry name" value="Sigma70_r4_2"/>
    <property type="match status" value="1"/>
</dbReference>
<dbReference type="NCBIfam" id="TIGR02985">
    <property type="entry name" value="Sig70_bacteroi1"/>
    <property type="match status" value="1"/>
</dbReference>
<gene>
    <name evidence="7" type="ORF">EOD41_04400</name>
</gene>
<evidence type="ECO:0000259" key="6">
    <source>
        <dbReference type="Pfam" id="PF08281"/>
    </source>
</evidence>
<dbReference type="InterPro" id="IPR013249">
    <property type="entry name" value="RNA_pol_sigma70_r4_t2"/>
</dbReference>
<dbReference type="SUPFAM" id="SSF88659">
    <property type="entry name" value="Sigma3 and sigma4 domains of RNA polymerase sigma factors"/>
    <property type="match status" value="1"/>
</dbReference>
<comment type="similarity">
    <text evidence="1">Belongs to the sigma-70 factor family. ECF subfamily.</text>
</comment>
<proteinExistence type="inferred from homology"/>
<dbReference type="InterPro" id="IPR014284">
    <property type="entry name" value="RNA_pol_sigma-70_dom"/>
</dbReference>
<feature type="domain" description="RNA polymerase sigma-70 region 2" evidence="5">
    <location>
        <begin position="27"/>
        <end position="91"/>
    </location>
</feature>
<dbReference type="GO" id="GO:0006352">
    <property type="term" value="P:DNA-templated transcription initiation"/>
    <property type="evidence" value="ECO:0007669"/>
    <property type="project" value="InterPro"/>
</dbReference>
<evidence type="ECO:0000313" key="8">
    <source>
        <dbReference type="Proteomes" id="UP000282759"/>
    </source>
</evidence>
<dbReference type="SUPFAM" id="SSF88946">
    <property type="entry name" value="Sigma2 domain of RNA polymerase sigma factors"/>
    <property type="match status" value="1"/>
</dbReference>
<dbReference type="InterPro" id="IPR007627">
    <property type="entry name" value="RNA_pol_sigma70_r2"/>
</dbReference>
<comment type="caution">
    <text evidence="7">The sequence shown here is derived from an EMBL/GenBank/DDBJ whole genome shotgun (WGS) entry which is preliminary data.</text>
</comment>
<keyword evidence="8" id="KW-1185">Reference proteome</keyword>
<keyword evidence="3" id="KW-0731">Sigma factor</keyword>
<evidence type="ECO:0000256" key="2">
    <source>
        <dbReference type="ARBA" id="ARBA00023015"/>
    </source>
</evidence>
<dbReference type="OrthoDB" id="1100095at2"/>
<name>A0A437MUB0_9SPHI</name>
<dbReference type="Gene3D" id="1.10.10.10">
    <property type="entry name" value="Winged helix-like DNA-binding domain superfamily/Winged helix DNA-binding domain"/>
    <property type="match status" value="1"/>
</dbReference>
<evidence type="ECO:0000256" key="1">
    <source>
        <dbReference type="ARBA" id="ARBA00010641"/>
    </source>
</evidence>
<dbReference type="Pfam" id="PF04542">
    <property type="entry name" value="Sigma70_r2"/>
    <property type="match status" value="1"/>
</dbReference>
<keyword evidence="2" id="KW-0805">Transcription regulation</keyword>
<dbReference type="AlphaFoldDB" id="A0A437MUB0"/>
<dbReference type="InterPro" id="IPR039425">
    <property type="entry name" value="RNA_pol_sigma-70-like"/>
</dbReference>
<dbReference type="RefSeq" id="WP_127703589.1">
    <property type="nucleotide sequence ID" value="NZ_SACK01000002.1"/>
</dbReference>
<protein>
    <submittedName>
        <fullName evidence="7">RNA polymerase sigma-70 factor</fullName>
    </submittedName>
</protein>
<dbReference type="PANTHER" id="PTHR43133">
    <property type="entry name" value="RNA POLYMERASE ECF-TYPE SIGMA FACTO"/>
    <property type="match status" value="1"/>
</dbReference>
<accession>A0A437MUB0</accession>
<dbReference type="Gene3D" id="1.10.1740.10">
    <property type="match status" value="1"/>
</dbReference>
<sequence length="197" mass="22417">MKTPLLTDPYLLQQIVAKDERAFTIVYNKYYLDLCHTAFKKIPDEPAVEEIVQDVFIALWKNAATLDINGDLKSYLFATLRNKVLYALRTRISHAALSAHFEPVTEFSTSVNAVDLLTAKELEYRIHAVIESLSPQSREAFKLSRFEQMPYKMIAEQLNISVSTVEKHISKALSVLRKEFSEIDGALVIALAIYFSN</sequence>
<evidence type="ECO:0000256" key="3">
    <source>
        <dbReference type="ARBA" id="ARBA00023082"/>
    </source>
</evidence>
<dbReference type="Proteomes" id="UP000282759">
    <property type="component" value="Unassembled WGS sequence"/>
</dbReference>
<dbReference type="PANTHER" id="PTHR43133:SF46">
    <property type="entry name" value="RNA POLYMERASE SIGMA-70 FACTOR ECF SUBFAMILY"/>
    <property type="match status" value="1"/>
</dbReference>